<evidence type="ECO:0000313" key="3">
    <source>
        <dbReference type="Proteomes" id="UP001222325"/>
    </source>
</evidence>
<feature type="region of interest" description="Disordered" evidence="1">
    <location>
        <begin position="22"/>
        <end position="178"/>
    </location>
</feature>
<proteinExistence type="predicted"/>
<name>A0AAD6TRA0_9AGAR</name>
<feature type="compositionally biased region" description="Basic and acidic residues" evidence="1">
    <location>
        <begin position="26"/>
        <end position="39"/>
    </location>
</feature>
<feature type="compositionally biased region" description="Basic residues" evidence="1">
    <location>
        <begin position="126"/>
        <end position="141"/>
    </location>
</feature>
<dbReference type="Proteomes" id="UP001222325">
    <property type="component" value="Unassembled WGS sequence"/>
</dbReference>
<feature type="compositionally biased region" description="Basic and acidic residues" evidence="1">
    <location>
        <begin position="114"/>
        <end position="125"/>
    </location>
</feature>
<evidence type="ECO:0000256" key="1">
    <source>
        <dbReference type="SAM" id="MobiDB-lite"/>
    </source>
</evidence>
<gene>
    <name evidence="2" type="ORF">B0H15DRAFT_805487</name>
</gene>
<dbReference type="AlphaFoldDB" id="A0AAD6TRA0"/>
<protein>
    <submittedName>
        <fullName evidence="2">Uncharacterized protein</fullName>
    </submittedName>
</protein>
<organism evidence="2 3">
    <name type="scientific">Mycena belliarum</name>
    <dbReference type="NCBI Taxonomy" id="1033014"/>
    <lineage>
        <taxon>Eukaryota</taxon>
        <taxon>Fungi</taxon>
        <taxon>Dikarya</taxon>
        <taxon>Basidiomycota</taxon>
        <taxon>Agaricomycotina</taxon>
        <taxon>Agaricomycetes</taxon>
        <taxon>Agaricomycetidae</taxon>
        <taxon>Agaricales</taxon>
        <taxon>Marasmiineae</taxon>
        <taxon>Mycenaceae</taxon>
        <taxon>Mycena</taxon>
    </lineage>
</organism>
<dbReference type="EMBL" id="JARJCN010000079">
    <property type="protein sequence ID" value="KAJ7076618.1"/>
    <property type="molecule type" value="Genomic_DNA"/>
</dbReference>
<evidence type="ECO:0000313" key="2">
    <source>
        <dbReference type="EMBL" id="KAJ7076618.1"/>
    </source>
</evidence>
<reference evidence="2" key="1">
    <citation type="submission" date="2023-03" db="EMBL/GenBank/DDBJ databases">
        <title>Massive genome expansion in bonnet fungi (Mycena s.s.) driven by repeated elements and novel gene families across ecological guilds.</title>
        <authorList>
            <consortium name="Lawrence Berkeley National Laboratory"/>
            <person name="Harder C.B."/>
            <person name="Miyauchi S."/>
            <person name="Viragh M."/>
            <person name="Kuo A."/>
            <person name="Thoen E."/>
            <person name="Andreopoulos B."/>
            <person name="Lu D."/>
            <person name="Skrede I."/>
            <person name="Drula E."/>
            <person name="Henrissat B."/>
            <person name="Morin E."/>
            <person name="Kohler A."/>
            <person name="Barry K."/>
            <person name="LaButti K."/>
            <person name="Morin E."/>
            <person name="Salamov A."/>
            <person name="Lipzen A."/>
            <person name="Mereny Z."/>
            <person name="Hegedus B."/>
            <person name="Baldrian P."/>
            <person name="Stursova M."/>
            <person name="Weitz H."/>
            <person name="Taylor A."/>
            <person name="Grigoriev I.V."/>
            <person name="Nagy L.G."/>
            <person name="Martin F."/>
            <person name="Kauserud H."/>
        </authorList>
    </citation>
    <scope>NUCLEOTIDE SEQUENCE</scope>
    <source>
        <strain evidence="2">CBHHK173m</strain>
    </source>
</reference>
<feature type="compositionally biased region" description="Basic and acidic residues" evidence="1">
    <location>
        <begin position="142"/>
        <end position="159"/>
    </location>
</feature>
<feature type="region of interest" description="Disordered" evidence="1">
    <location>
        <begin position="320"/>
        <end position="345"/>
    </location>
</feature>
<comment type="caution">
    <text evidence="2">The sequence shown here is derived from an EMBL/GenBank/DDBJ whole genome shotgun (WGS) entry which is preliminary data.</text>
</comment>
<sequence length="596" mass="66623">MPYDGLREDVIREAGRAVAASIAGPRDGRRNYDYDDYDRRRSRSPRPYSSSDSSYGRTTPDSGSSSYGWRARSPAYSHDGWDPRRAPENFAPRGTRHWDRRRSPSPPRRSNGRYQDERRYPEHRRSDHRRGHHRGRGRPHHRPDAQEETLRRRALESRTDVSYSHPLPNIMAVPRDNHGHPLFPEHVREDGEDDDEVDGIREPRNYATNETIRRTQAVADENNGKVYGKVLPTLDAQRVGPWSVAGPILTFVQAVNILRWVHNGDRFTMEFLRSTQTRLGTDPTLPRSQGEVTLLQHQQGAMNSYKALVNGGKIPRHKMTNAGRAGAPFQAPRGPVPMEEDEPMPQVPEAAGLDGALESGAQPLLDAFTRQGMSAPLAQARAWYAAIPTTHWPRGMRAVATALPETLNEVPFEDDVRAWFTLNALAPQRETAGTSLHRARFMDAAIRLLSAYGTYHRYAQMGGYPEASLPLEHYPFDATNISFAHIVAWMVQHGLTMDSEGVAGLESFARSRRNHTAGVEDLNATSFADGKFPAGLSEVAAIVIRDEDLWANLRHSGVREGISTQYPVFPAAPADVEMTPLPPQTSQELRELGAAA</sequence>
<feature type="compositionally biased region" description="Low complexity" evidence="1">
    <location>
        <begin position="45"/>
        <end position="57"/>
    </location>
</feature>
<accession>A0AAD6TRA0</accession>
<keyword evidence="3" id="KW-1185">Reference proteome</keyword>